<evidence type="ECO:0000313" key="1">
    <source>
        <dbReference type="EMBL" id="CAH1407276.1"/>
    </source>
</evidence>
<accession>A0A9P0MXE2</accession>
<evidence type="ECO:0000313" key="2">
    <source>
        <dbReference type="Proteomes" id="UP001152798"/>
    </source>
</evidence>
<keyword evidence="2" id="KW-1185">Reference proteome</keyword>
<dbReference type="Proteomes" id="UP001152798">
    <property type="component" value="Chromosome 7"/>
</dbReference>
<sequence length="29" mass="3700">MDYIIVKYPFFISCYQPFQKWIVLLPFLW</sequence>
<proteinExistence type="predicted"/>
<gene>
    <name evidence="1" type="ORF">NEZAVI_LOCUS15035</name>
</gene>
<name>A0A9P0MXE2_NEZVI</name>
<dbReference type="AlphaFoldDB" id="A0A9P0MXE2"/>
<protein>
    <submittedName>
        <fullName evidence="1">Uncharacterized protein</fullName>
    </submittedName>
</protein>
<dbReference type="EMBL" id="OV725083">
    <property type="protein sequence ID" value="CAH1407276.1"/>
    <property type="molecule type" value="Genomic_DNA"/>
</dbReference>
<organism evidence="1 2">
    <name type="scientific">Nezara viridula</name>
    <name type="common">Southern green stink bug</name>
    <name type="synonym">Cimex viridulus</name>
    <dbReference type="NCBI Taxonomy" id="85310"/>
    <lineage>
        <taxon>Eukaryota</taxon>
        <taxon>Metazoa</taxon>
        <taxon>Ecdysozoa</taxon>
        <taxon>Arthropoda</taxon>
        <taxon>Hexapoda</taxon>
        <taxon>Insecta</taxon>
        <taxon>Pterygota</taxon>
        <taxon>Neoptera</taxon>
        <taxon>Paraneoptera</taxon>
        <taxon>Hemiptera</taxon>
        <taxon>Heteroptera</taxon>
        <taxon>Panheteroptera</taxon>
        <taxon>Pentatomomorpha</taxon>
        <taxon>Pentatomoidea</taxon>
        <taxon>Pentatomidae</taxon>
        <taxon>Pentatominae</taxon>
        <taxon>Nezara</taxon>
    </lineage>
</organism>
<reference evidence="1" key="1">
    <citation type="submission" date="2022-01" db="EMBL/GenBank/DDBJ databases">
        <authorList>
            <person name="King R."/>
        </authorList>
    </citation>
    <scope>NUCLEOTIDE SEQUENCE</scope>
</reference>